<accession>A0A2U9TCY3</accession>
<dbReference type="GO" id="GO:0019867">
    <property type="term" value="C:outer membrane"/>
    <property type="evidence" value="ECO:0007669"/>
    <property type="project" value="InterPro"/>
</dbReference>
<dbReference type="PANTHER" id="PTHR35603">
    <property type="match status" value="1"/>
</dbReference>
<dbReference type="InterPro" id="IPR051407">
    <property type="entry name" value="Bact_OM_lipoprot/Surf_antigen"/>
</dbReference>
<evidence type="ECO:0000313" key="5">
    <source>
        <dbReference type="Proteomes" id="UP000249447"/>
    </source>
</evidence>
<evidence type="ECO:0000256" key="2">
    <source>
        <dbReference type="ARBA" id="ARBA00023136"/>
    </source>
</evidence>
<organism evidence="4 5">
    <name type="scientific">Marilutibacter maris</name>
    <dbReference type="NCBI Taxonomy" id="1605891"/>
    <lineage>
        <taxon>Bacteria</taxon>
        <taxon>Pseudomonadati</taxon>
        <taxon>Pseudomonadota</taxon>
        <taxon>Gammaproteobacteria</taxon>
        <taxon>Lysobacterales</taxon>
        <taxon>Lysobacteraceae</taxon>
        <taxon>Marilutibacter</taxon>
    </lineage>
</organism>
<gene>
    <name evidence="4" type="ORF">C9I47_1740</name>
</gene>
<protein>
    <recommendedName>
        <fullName evidence="3">Glycine zipper 2TM domain-containing protein</fullName>
    </recommendedName>
</protein>
<dbReference type="KEGG" id="lmb:C9I47_1740"/>
<dbReference type="InterPro" id="IPR008816">
    <property type="entry name" value="Gly_zipper_2TM_dom"/>
</dbReference>
<proteinExistence type="predicted"/>
<reference evidence="4 5" key="1">
    <citation type="submission" date="2018-05" db="EMBL/GenBank/DDBJ databases">
        <title>The complete genome of Lysobacter maris HZ9B, a marine bacterium antagonistic against terrestrial plant pathogens.</title>
        <authorList>
            <person name="Zhang X.-Q."/>
        </authorList>
    </citation>
    <scope>NUCLEOTIDE SEQUENCE [LARGE SCALE GENOMIC DNA]</scope>
    <source>
        <strain evidence="4 5">HZ9B</strain>
    </source>
</reference>
<dbReference type="EMBL" id="CP029843">
    <property type="protein sequence ID" value="AWV07429.1"/>
    <property type="molecule type" value="Genomic_DNA"/>
</dbReference>
<evidence type="ECO:0000259" key="3">
    <source>
        <dbReference type="Pfam" id="PF05433"/>
    </source>
</evidence>
<sequence>MAAAGMLALTGCVSSGYGGSAPGYGYGNPAPAPSYDNQRCYDCGVITRIEPFRTQRAPNATGAVLGGLVGAVAGRELADDKSKGRRNTATVAGAAAGAVAGNAVQNAVQTRYNVHVRMDDGRTTVVSMDSVGRLQAGARVRVANGRVYGY</sequence>
<dbReference type="Proteomes" id="UP000249447">
    <property type="component" value="Chromosome"/>
</dbReference>
<feature type="domain" description="Glycine zipper 2TM" evidence="3">
    <location>
        <begin position="62"/>
        <end position="105"/>
    </location>
</feature>
<name>A0A2U9TCY3_9GAMM</name>
<comment type="subcellular location">
    <subcellularLocation>
        <location evidence="1">Membrane</location>
    </subcellularLocation>
</comment>
<dbReference type="AlphaFoldDB" id="A0A2U9TCY3"/>
<evidence type="ECO:0000313" key="4">
    <source>
        <dbReference type="EMBL" id="AWV07429.1"/>
    </source>
</evidence>
<evidence type="ECO:0000256" key="1">
    <source>
        <dbReference type="ARBA" id="ARBA00004370"/>
    </source>
</evidence>
<dbReference type="Pfam" id="PF05433">
    <property type="entry name" value="Rick_17kDa_Anti"/>
    <property type="match status" value="1"/>
</dbReference>
<keyword evidence="2" id="KW-0472">Membrane</keyword>
<keyword evidence="5" id="KW-1185">Reference proteome</keyword>
<dbReference type="PANTHER" id="PTHR35603:SF2">
    <property type="entry name" value="OUTER MEMBRANE LIPOPROTEIN"/>
    <property type="match status" value="1"/>
</dbReference>